<dbReference type="Proteomes" id="UP000245207">
    <property type="component" value="Unassembled WGS sequence"/>
</dbReference>
<evidence type="ECO:0000256" key="1">
    <source>
        <dbReference type="SAM" id="MobiDB-lite"/>
    </source>
</evidence>
<dbReference type="PANTHER" id="PTHR31704:SF48">
    <property type="entry name" value="L10-INTERACTING MYB DOMAIN-CONTAINING PROTEIN-LIKE"/>
    <property type="match status" value="1"/>
</dbReference>
<comment type="caution">
    <text evidence="3">The sequence shown here is derived from an EMBL/GenBank/DDBJ whole genome shotgun (WGS) entry which is preliminary data.</text>
</comment>
<accession>A0A2U1P740</accession>
<dbReference type="STRING" id="35608.A0A2U1P740"/>
<gene>
    <name evidence="3" type="ORF">CTI12_AA186610</name>
</gene>
<evidence type="ECO:0000313" key="4">
    <source>
        <dbReference type="Proteomes" id="UP000245207"/>
    </source>
</evidence>
<dbReference type="EMBL" id="PKPP01001572">
    <property type="protein sequence ID" value="PWA81575.1"/>
    <property type="molecule type" value="Genomic_DNA"/>
</dbReference>
<dbReference type="AlphaFoldDB" id="A0A2U1P740"/>
<dbReference type="OrthoDB" id="1730132at2759"/>
<dbReference type="InterPro" id="IPR024752">
    <property type="entry name" value="Myb/SANT-like_dom"/>
</dbReference>
<evidence type="ECO:0000259" key="2">
    <source>
        <dbReference type="Pfam" id="PF12776"/>
    </source>
</evidence>
<keyword evidence="4" id="KW-1185">Reference proteome</keyword>
<dbReference type="Pfam" id="PF12776">
    <property type="entry name" value="Myb_DNA-bind_3"/>
    <property type="match status" value="1"/>
</dbReference>
<protein>
    <submittedName>
        <fullName evidence="3">Myb/SANT-like domain-containing protein</fullName>
    </submittedName>
</protein>
<feature type="region of interest" description="Disordered" evidence="1">
    <location>
        <begin position="204"/>
        <end position="238"/>
    </location>
</feature>
<name>A0A2U1P740_ARTAN</name>
<evidence type="ECO:0000313" key="3">
    <source>
        <dbReference type="EMBL" id="PWA81575.1"/>
    </source>
</evidence>
<proteinExistence type="predicted"/>
<dbReference type="PANTHER" id="PTHR31704">
    <property type="entry name" value="MYB/SANT-LIKE DNA-BINDING DOMAIN PROTEIN-RELATED"/>
    <property type="match status" value="1"/>
</dbReference>
<reference evidence="3 4" key="1">
    <citation type="journal article" date="2018" name="Mol. Plant">
        <title>The genome of Artemisia annua provides insight into the evolution of Asteraceae family and artemisinin biosynthesis.</title>
        <authorList>
            <person name="Shen Q."/>
            <person name="Zhang L."/>
            <person name="Liao Z."/>
            <person name="Wang S."/>
            <person name="Yan T."/>
            <person name="Shi P."/>
            <person name="Liu M."/>
            <person name="Fu X."/>
            <person name="Pan Q."/>
            <person name="Wang Y."/>
            <person name="Lv Z."/>
            <person name="Lu X."/>
            <person name="Zhang F."/>
            <person name="Jiang W."/>
            <person name="Ma Y."/>
            <person name="Chen M."/>
            <person name="Hao X."/>
            <person name="Li L."/>
            <person name="Tang Y."/>
            <person name="Lv G."/>
            <person name="Zhou Y."/>
            <person name="Sun X."/>
            <person name="Brodelius P.E."/>
            <person name="Rose J.K.C."/>
            <person name="Tang K."/>
        </authorList>
    </citation>
    <scope>NUCLEOTIDE SEQUENCE [LARGE SCALE GENOMIC DNA]</scope>
    <source>
        <strain evidence="4">cv. Huhao1</strain>
        <tissue evidence="3">Leaf</tissue>
    </source>
</reference>
<organism evidence="3 4">
    <name type="scientific">Artemisia annua</name>
    <name type="common">Sweet wormwood</name>
    <dbReference type="NCBI Taxonomy" id="35608"/>
    <lineage>
        <taxon>Eukaryota</taxon>
        <taxon>Viridiplantae</taxon>
        <taxon>Streptophyta</taxon>
        <taxon>Embryophyta</taxon>
        <taxon>Tracheophyta</taxon>
        <taxon>Spermatophyta</taxon>
        <taxon>Magnoliopsida</taxon>
        <taxon>eudicotyledons</taxon>
        <taxon>Gunneridae</taxon>
        <taxon>Pentapetalae</taxon>
        <taxon>asterids</taxon>
        <taxon>campanulids</taxon>
        <taxon>Asterales</taxon>
        <taxon>Asteraceae</taxon>
        <taxon>Asteroideae</taxon>
        <taxon>Anthemideae</taxon>
        <taxon>Artemisiinae</taxon>
        <taxon>Artemisia</taxon>
    </lineage>
</organism>
<feature type="domain" description="Myb/SANT-like" evidence="2">
    <location>
        <begin position="17"/>
        <end position="109"/>
    </location>
</feature>
<sequence>MENVGESSKQKKPRLNWKKESVVKTFLEACIHEVAVNGRDGVSLKMLSWKNVGEILKKEHNFIADQRQMKNHFDYLKSKFNAWTKLKNKTGNVYDPVTNTFNLTEEEWQLEIKVTFYPLYIVTNSFLDSSISILISSFKQSNKYVEPVRSTGLLFPDLCTQLFDGSTSNGFEGWGPASNLPNNCEDSANVVPVEDDDIQHVQAIPTSTQETLNSKEECSSGPQSKKRKGKQASSSKKSAVEEDFAKVVQLMMEKHRGDDIDACMEKLEKVGWGTQNMLYDVAVMLFSESADYRKVWMRLKPESLENWVRNAGRKYGILD</sequence>